<evidence type="ECO:0000313" key="1">
    <source>
        <dbReference type="EMBL" id="TCO53361.1"/>
    </source>
</evidence>
<name>A0A4R2J406_9THEO</name>
<reference evidence="1 2" key="1">
    <citation type="submission" date="2019-03" db="EMBL/GenBank/DDBJ databases">
        <title>Genomic Encyclopedia of Type Strains, Phase IV (KMG-IV): sequencing the most valuable type-strain genomes for metagenomic binning, comparative biology and taxonomic classification.</title>
        <authorList>
            <person name="Goeker M."/>
        </authorList>
    </citation>
    <scope>NUCLEOTIDE SEQUENCE [LARGE SCALE GENOMIC DNA]</scope>
    <source>
        <strain evidence="1 2">DSM 13054</strain>
    </source>
</reference>
<gene>
    <name evidence="1" type="ORF">EV203_1673</name>
</gene>
<proteinExistence type="predicted"/>
<accession>A0A4R2J406</accession>
<dbReference type="Proteomes" id="UP000294886">
    <property type="component" value="Unassembled WGS sequence"/>
</dbReference>
<evidence type="ECO:0000313" key="2">
    <source>
        <dbReference type="Proteomes" id="UP000294886"/>
    </source>
</evidence>
<dbReference type="AlphaFoldDB" id="A0A4R2J406"/>
<comment type="caution">
    <text evidence="1">The sequence shown here is derived from an EMBL/GenBank/DDBJ whole genome shotgun (WGS) entry which is preliminary data.</text>
</comment>
<organism evidence="1 2">
    <name type="scientific">Caldanaerobacter subterraneus</name>
    <dbReference type="NCBI Taxonomy" id="911092"/>
    <lineage>
        <taxon>Bacteria</taxon>
        <taxon>Bacillati</taxon>
        <taxon>Bacillota</taxon>
        <taxon>Clostridia</taxon>
        <taxon>Thermoanaerobacterales</taxon>
        <taxon>Thermoanaerobacteraceae</taxon>
        <taxon>Caldanaerobacter</taxon>
    </lineage>
</organism>
<sequence length="167" mass="18587">MFKRIASVIVLITFLAGLIYIPKLENAYAAVIDDVGDLNLAIDTPVTLNPDKSYNLVPNPIPQKPNDKKLYSGKWSIYVDGTLAGYDKVIKHIYTKSNAEQYNFIKYSTVPQWINVLGGNPTFVNTYLNQIKLSISGSDRVYIRYLAELNGAHVVGYKVLDEKGGKG</sequence>
<protein>
    <submittedName>
        <fullName evidence="1">Uncharacterized protein</fullName>
    </submittedName>
</protein>
<dbReference type="EMBL" id="SLWU01000067">
    <property type="protein sequence ID" value="TCO53361.1"/>
    <property type="molecule type" value="Genomic_DNA"/>
</dbReference>
<feature type="non-terminal residue" evidence="1">
    <location>
        <position position="167"/>
    </location>
</feature>